<keyword evidence="4" id="KW-1185">Reference proteome</keyword>
<feature type="chain" id="PRO_5009929290" description="17 kDa surface antigen" evidence="2">
    <location>
        <begin position="22"/>
        <end position="298"/>
    </location>
</feature>
<reference evidence="4" key="1">
    <citation type="submission" date="2016-12" db="EMBL/GenBank/DDBJ databases">
        <authorList>
            <person name="Varghese N."/>
            <person name="Submissions S."/>
        </authorList>
    </citation>
    <scope>NUCLEOTIDE SEQUENCE [LARGE SCALE GENOMIC DNA]</scope>
    <source>
        <strain evidence="4">DSM 11032</strain>
    </source>
</reference>
<sequence>MSTRLRIRPFTALAIALPALALPVAAAAQNYSDMPPLAPMSVDEVRTLPLEYRTAPAMSANPTTQTTIGADGVETITRTRRIDGPPPLPATPQGHMGQGYTHTHAAPMAYAPAPPVFERDQWIDECRRRTRGRNKNDTGTIIGGLLGAIAGGFGGYEIAGAGDRVLGTVLGVGGGGLIGGLIGSLFNSNKRKNFYDCEAALDSYLSQYGAPGARIAAREIPYAPYQQGPGYGYGYPGGYNYGYSYAPPPQMVMVPVRGQQQQRVVVRETVREETYTVPGAPPARPAPRPSPKMIKTGR</sequence>
<feature type="region of interest" description="Disordered" evidence="1">
    <location>
        <begin position="272"/>
        <end position="298"/>
    </location>
</feature>
<name>A0A1M7SUK9_9SPHN</name>
<organism evidence="3 4">
    <name type="scientific">Erythrobacter sanguineus</name>
    <dbReference type="NCBI Taxonomy" id="198312"/>
    <lineage>
        <taxon>Bacteria</taxon>
        <taxon>Pseudomonadati</taxon>
        <taxon>Pseudomonadota</taxon>
        <taxon>Alphaproteobacteria</taxon>
        <taxon>Sphingomonadales</taxon>
        <taxon>Erythrobacteraceae</taxon>
        <taxon>Erythrobacter/Porphyrobacter group</taxon>
        <taxon>Erythrobacter</taxon>
    </lineage>
</organism>
<feature type="signal peptide" evidence="2">
    <location>
        <begin position="1"/>
        <end position="21"/>
    </location>
</feature>
<dbReference type="EMBL" id="FRDF01000014">
    <property type="protein sequence ID" value="SHN62169.1"/>
    <property type="molecule type" value="Genomic_DNA"/>
</dbReference>
<dbReference type="AlphaFoldDB" id="A0A1M7SUK9"/>
<evidence type="ECO:0000313" key="3">
    <source>
        <dbReference type="EMBL" id="SHN62169.1"/>
    </source>
</evidence>
<feature type="compositionally biased region" description="Pro residues" evidence="1">
    <location>
        <begin position="279"/>
        <end position="290"/>
    </location>
</feature>
<evidence type="ECO:0000256" key="2">
    <source>
        <dbReference type="SAM" id="SignalP"/>
    </source>
</evidence>
<gene>
    <name evidence="3" type="ORF">SAMN02745193_02401</name>
</gene>
<evidence type="ECO:0000256" key="1">
    <source>
        <dbReference type="SAM" id="MobiDB-lite"/>
    </source>
</evidence>
<protein>
    <recommendedName>
        <fullName evidence="5">17 kDa surface antigen</fullName>
    </recommendedName>
</protein>
<evidence type="ECO:0000313" key="4">
    <source>
        <dbReference type="Proteomes" id="UP000184391"/>
    </source>
</evidence>
<dbReference type="OrthoDB" id="7391602at2"/>
<proteinExistence type="predicted"/>
<dbReference type="Proteomes" id="UP000184391">
    <property type="component" value="Unassembled WGS sequence"/>
</dbReference>
<evidence type="ECO:0008006" key="5">
    <source>
        <dbReference type="Google" id="ProtNLM"/>
    </source>
</evidence>
<accession>A0A1M7SUK9</accession>
<dbReference type="RefSeq" id="WP_072675239.1">
    <property type="nucleotide sequence ID" value="NZ_FRDF01000014.1"/>
</dbReference>
<keyword evidence="2" id="KW-0732">Signal</keyword>